<dbReference type="SUPFAM" id="SSF52096">
    <property type="entry name" value="ClpP/crotonase"/>
    <property type="match status" value="1"/>
</dbReference>
<dbReference type="PANTHER" id="PTHR10381">
    <property type="entry name" value="ATP-DEPENDENT CLP PROTEASE PROTEOLYTIC SUBUNIT"/>
    <property type="match status" value="1"/>
</dbReference>
<accession>Q3LVU8</accession>
<dbReference type="GO" id="GO:0004252">
    <property type="term" value="F:serine-type endopeptidase activity"/>
    <property type="evidence" value="ECO:0007669"/>
    <property type="project" value="TreeGrafter"/>
</dbReference>
<keyword evidence="2" id="KW-0645">Protease</keyword>
<dbReference type="AlphaFoldDB" id="Q3LVU8"/>
<dbReference type="Proteomes" id="UP000243425">
    <property type="component" value="Nucleomorph 3"/>
</dbReference>
<organism evidence="2 3">
    <name type="scientific">Bigelowiella natans</name>
    <name type="common">Pedinomonas minutissima</name>
    <name type="synonym">Chlorarachnion sp. (strain CCMP621)</name>
    <dbReference type="NCBI Taxonomy" id="227086"/>
    <lineage>
        <taxon>Eukaryota</taxon>
        <taxon>Sar</taxon>
        <taxon>Rhizaria</taxon>
        <taxon>Cercozoa</taxon>
        <taxon>Chlorarachniophyceae</taxon>
        <taxon>Bigelowiella</taxon>
    </lineage>
</organism>
<reference evidence="2 3" key="1">
    <citation type="journal article" date="2006" name="Proc. Natl. Acad. Sci. U.S.A.">
        <title>Complete nucleotide sequence of the chlorarachniophyte nucleomorph: nature's smallest nucleus.</title>
        <authorList>
            <person name="Gilson P.R."/>
            <person name="Su V."/>
            <person name="Slamovits C.H."/>
            <person name="Reith M.E."/>
            <person name="Keeling P.J."/>
            <person name="McFadden G.I."/>
        </authorList>
    </citation>
    <scope>NUCLEOTIDE SEQUENCE [LARGE SCALE GENOMIC DNA]</scope>
    <source>
        <strain evidence="3">CCMP621</strain>
    </source>
</reference>
<geneLocation type="nucleomorph" evidence="2"/>
<dbReference type="PANTHER" id="PTHR10381:SF11">
    <property type="entry name" value="ATP-DEPENDENT CLP PROTEASE PROTEOLYTIC SUBUNIT, MITOCHONDRIAL"/>
    <property type="match status" value="1"/>
</dbReference>
<dbReference type="GO" id="GO:0004176">
    <property type="term" value="F:ATP-dependent peptidase activity"/>
    <property type="evidence" value="ECO:0007669"/>
    <property type="project" value="TreeGrafter"/>
</dbReference>
<name>Q3LVU8_BIGNA</name>
<sequence>MIRTSFILKVPKKYNCINKYFKNKRIGKNTKKFYDISSKIYEKNIIFIGQPINTFIVQLLISQVIFLFMNRKNEKNRIFINTPYQTKNNFLYTSDLYLYNFLQTIRFEYSSYNIGLCNYDIGLILSSGIKSNRYGLKNSIVLFTETEINSKRISNKKDTVTFWKDLLYKQNLIIYNISKETQLKPETIKKVSFNQVVLSKETIN</sequence>
<dbReference type="EMBL" id="DQ158858">
    <property type="protein sequence ID" value="ABA27417.1"/>
    <property type="molecule type" value="Genomic_DNA"/>
</dbReference>
<keyword evidence="1" id="KW-0472">Membrane</keyword>
<keyword evidence="1" id="KW-1133">Transmembrane helix</keyword>
<keyword evidence="1" id="KW-0812">Transmembrane</keyword>
<keyword evidence="2" id="KW-0378">Hydrolase</keyword>
<dbReference type="Gene3D" id="3.90.226.10">
    <property type="entry name" value="2-enoyl-CoA Hydratase, Chain A, domain 1"/>
    <property type="match status" value="1"/>
</dbReference>
<feature type="transmembrane region" description="Helical" evidence="1">
    <location>
        <begin position="45"/>
        <end position="69"/>
    </location>
</feature>
<dbReference type="InterPro" id="IPR029045">
    <property type="entry name" value="ClpP/crotonase-like_dom_sf"/>
</dbReference>
<dbReference type="RefSeq" id="XP_001713029.1">
    <property type="nucleotide sequence ID" value="XM_001712977.1"/>
</dbReference>
<evidence type="ECO:0000313" key="3">
    <source>
        <dbReference type="Proteomes" id="UP000243425"/>
    </source>
</evidence>
<keyword evidence="2" id="KW-0542">Nucleomorph</keyword>
<dbReference type="GO" id="GO:0006515">
    <property type="term" value="P:protein quality control for misfolded or incompletely synthesized proteins"/>
    <property type="evidence" value="ECO:0007669"/>
    <property type="project" value="TreeGrafter"/>
</dbReference>
<dbReference type="GeneID" id="5788483"/>
<evidence type="ECO:0000256" key="1">
    <source>
        <dbReference type="SAM" id="Phobius"/>
    </source>
</evidence>
<dbReference type="GO" id="GO:0051117">
    <property type="term" value="F:ATPase binding"/>
    <property type="evidence" value="ECO:0007669"/>
    <property type="project" value="TreeGrafter"/>
</dbReference>
<dbReference type="Pfam" id="PF00574">
    <property type="entry name" value="CLP_protease"/>
    <property type="match status" value="1"/>
</dbReference>
<dbReference type="GO" id="GO:0009368">
    <property type="term" value="C:endopeptidase Clp complex"/>
    <property type="evidence" value="ECO:0007669"/>
    <property type="project" value="TreeGrafter"/>
</dbReference>
<proteinExistence type="predicted"/>
<protein>
    <submittedName>
        <fullName evidence="2">Clp protease</fullName>
    </submittedName>
</protein>
<evidence type="ECO:0000313" key="2">
    <source>
        <dbReference type="EMBL" id="ABA27417.1"/>
    </source>
</evidence>
<dbReference type="InterPro" id="IPR023562">
    <property type="entry name" value="ClpP/TepA"/>
</dbReference>
<gene>
    <name evidence="2" type="primary">clpP-6</name>
</gene>